<feature type="non-terminal residue" evidence="1">
    <location>
        <position position="133"/>
    </location>
</feature>
<dbReference type="EMBL" id="CAMGZC010002451">
    <property type="protein sequence ID" value="CAI0654914.1"/>
    <property type="molecule type" value="Genomic_DNA"/>
</dbReference>
<reference evidence="1" key="1">
    <citation type="submission" date="2022-08" db="EMBL/GenBank/DDBJ databases">
        <authorList>
            <person name="Giroux E."/>
            <person name="Giroux E."/>
        </authorList>
    </citation>
    <scope>NUCLEOTIDE SEQUENCE</scope>
    <source>
        <strain evidence="1">H1091258</strain>
    </source>
</reference>
<proteinExistence type="predicted"/>
<name>A0A9W4WJU3_9PEZI</name>
<dbReference type="AlphaFoldDB" id="A0A9W4WJU3"/>
<gene>
    <name evidence="1" type="ORF">CGXH109_LOCUS143182</name>
</gene>
<evidence type="ECO:0000313" key="2">
    <source>
        <dbReference type="Proteomes" id="UP001152533"/>
    </source>
</evidence>
<dbReference type="Proteomes" id="UP001152533">
    <property type="component" value="Unassembled WGS sequence"/>
</dbReference>
<keyword evidence="2" id="KW-1185">Reference proteome</keyword>
<comment type="caution">
    <text evidence="1">The sequence shown here is derived from an EMBL/GenBank/DDBJ whole genome shotgun (WGS) entry which is preliminary data.</text>
</comment>
<sequence length="133" mass="13953">MSVGQLTSSAFVTCDPIPATVTVTSNVYTTVYTTTALAANPTTSWTATYTITEVCSGYPWEYKTHDIPPCFVPTTVYCEPCAQKTIPIICPAPSMTGGVVINGNGVTANNMPVITAAPYGVYGGYGSYGTDNQ</sequence>
<evidence type="ECO:0000313" key="1">
    <source>
        <dbReference type="EMBL" id="CAI0654914.1"/>
    </source>
</evidence>
<organism evidence="1 2">
    <name type="scientific">Colletotrichum noveboracense</name>
    <dbReference type="NCBI Taxonomy" id="2664923"/>
    <lineage>
        <taxon>Eukaryota</taxon>
        <taxon>Fungi</taxon>
        <taxon>Dikarya</taxon>
        <taxon>Ascomycota</taxon>
        <taxon>Pezizomycotina</taxon>
        <taxon>Sordariomycetes</taxon>
        <taxon>Hypocreomycetidae</taxon>
        <taxon>Glomerellales</taxon>
        <taxon>Glomerellaceae</taxon>
        <taxon>Colletotrichum</taxon>
        <taxon>Colletotrichum gloeosporioides species complex</taxon>
    </lineage>
</organism>
<accession>A0A9W4WJU3</accession>
<protein>
    <submittedName>
        <fullName evidence="1">Uncharacterized protein</fullName>
    </submittedName>
</protein>